<keyword evidence="1" id="KW-0732">Signal</keyword>
<evidence type="ECO:0000313" key="2">
    <source>
        <dbReference type="EMBL" id="TBU58851.1"/>
    </source>
</evidence>
<evidence type="ECO:0000313" key="3">
    <source>
        <dbReference type="Proteomes" id="UP000292082"/>
    </source>
</evidence>
<proteinExistence type="predicted"/>
<dbReference type="AlphaFoldDB" id="A0A4Q9PW85"/>
<evidence type="ECO:0008006" key="4">
    <source>
        <dbReference type="Google" id="ProtNLM"/>
    </source>
</evidence>
<evidence type="ECO:0000256" key="1">
    <source>
        <dbReference type="SAM" id="SignalP"/>
    </source>
</evidence>
<dbReference type="EMBL" id="ML145120">
    <property type="protein sequence ID" value="TBU58851.1"/>
    <property type="molecule type" value="Genomic_DNA"/>
</dbReference>
<sequence length="166" mass="17604">MRFLTGTFTTLALLASAFSPANAAPSQGAHGVTVRPADGETVVAGAPFPFEYAPANACHDGYTPIGVYIGREAPSFEKDVQDNGHLRPGSFIFQFGDWLIPNFGLPPSQPPPPPPAIFLPEFPNVANNTKLYFTVVETSINCPPGPPAVSPKYGLETTSVVYVTLV</sequence>
<name>A0A4Q9PW85_9APHY</name>
<gene>
    <name evidence="2" type="ORF">BD310DRAFT_1038894</name>
</gene>
<dbReference type="Proteomes" id="UP000292082">
    <property type="component" value="Unassembled WGS sequence"/>
</dbReference>
<accession>A0A4Q9PW85</accession>
<feature type="chain" id="PRO_5020860012" description="Phosphatidylglycerol/phosphatidylinositol transfer protein" evidence="1">
    <location>
        <begin position="24"/>
        <end position="166"/>
    </location>
</feature>
<reference evidence="2 3" key="1">
    <citation type="submission" date="2019-01" db="EMBL/GenBank/DDBJ databases">
        <title>Draft genome sequences of three monokaryotic isolates of the white-rot basidiomycete fungus Dichomitus squalens.</title>
        <authorList>
            <consortium name="DOE Joint Genome Institute"/>
            <person name="Lopez S.C."/>
            <person name="Andreopoulos B."/>
            <person name="Pangilinan J."/>
            <person name="Lipzen A."/>
            <person name="Riley R."/>
            <person name="Ahrendt S."/>
            <person name="Ng V."/>
            <person name="Barry K."/>
            <person name="Daum C."/>
            <person name="Grigoriev I.V."/>
            <person name="Hilden K.S."/>
            <person name="Makela M.R."/>
            <person name="de Vries R.P."/>
        </authorList>
    </citation>
    <scope>NUCLEOTIDE SEQUENCE [LARGE SCALE GENOMIC DNA]</scope>
    <source>
        <strain evidence="2 3">CBS 464.89</strain>
    </source>
</reference>
<organism evidence="2 3">
    <name type="scientific">Dichomitus squalens</name>
    <dbReference type="NCBI Taxonomy" id="114155"/>
    <lineage>
        <taxon>Eukaryota</taxon>
        <taxon>Fungi</taxon>
        <taxon>Dikarya</taxon>
        <taxon>Basidiomycota</taxon>
        <taxon>Agaricomycotina</taxon>
        <taxon>Agaricomycetes</taxon>
        <taxon>Polyporales</taxon>
        <taxon>Polyporaceae</taxon>
        <taxon>Dichomitus</taxon>
    </lineage>
</organism>
<protein>
    <recommendedName>
        <fullName evidence="4">Phosphatidylglycerol/phosphatidylinositol transfer protein</fullName>
    </recommendedName>
</protein>
<feature type="signal peptide" evidence="1">
    <location>
        <begin position="1"/>
        <end position="23"/>
    </location>
</feature>
<keyword evidence="3" id="KW-1185">Reference proteome</keyword>